<dbReference type="RefSeq" id="WP_129223257.1">
    <property type="nucleotide sequence ID" value="NZ_SDOZ01000002.1"/>
</dbReference>
<proteinExistence type="predicted"/>
<dbReference type="SUPFAM" id="SSF160148">
    <property type="entry name" value="CPE0013-like"/>
    <property type="match status" value="1"/>
</dbReference>
<dbReference type="Proteomes" id="UP000291269">
    <property type="component" value="Unassembled WGS sequence"/>
</dbReference>
<dbReference type="Pfam" id="PF07892">
    <property type="entry name" value="DUF1667"/>
    <property type="match status" value="1"/>
</dbReference>
<dbReference type="AlphaFoldDB" id="A0A4Q2KAT5"/>
<evidence type="ECO:0000313" key="1">
    <source>
        <dbReference type="EMBL" id="RXZ61010.1"/>
    </source>
</evidence>
<gene>
    <name evidence="1" type="ORF">ESZ91_01100</name>
</gene>
<dbReference type="Gene3D" id="3.10.530.10">
    <property type="entry name" value="CPE0013-like"/>
    <property type="match status" value="1"/>
</dbReference>
<sequence>MGKDFVCIECPRGCALHVEGENGAWSVSGNFCPKGKAYALSEMISPRRTVTSTVRAKFGRVPVKTDREVLKSNIFLVMEKIRAAYVDSDTEIGTVILADVDGEGTNVVAAKPYRVAGEN</sequence>
<dbReference type="OrthoDB" id="9811531at2"/>
<organism evidence="1 2">
    <name type="scientific">Candidatus Borkfalkia ceftriaxoniphila</name>
    <dbReference type="NCBI Taxonomy" id="2508949"/>
    <lineage>
        <taxon>Bacteria</taxon>
        <taxon>Bacillati</taxon>
        <taxon>Bacillota</taxon>
        <taxon>Clostridia</taxon>
        <taxon>Christensenellales</taxon>
        <taxon>Christensenellaceae</taxon>
        <taxon>Candidatus Borkfalkia</taxon>
    </lineage>
</organism>
<comment type="caution">
    <text evidence="1">The sequence shown here is derived from an EMBL/GenBank/DDBJ whole genome shotgun (WGS) entry which is preliminary data.</text>
</comment>
<evidence type="ECO:0000313" key="2">
    <source>
        <dbReference type="Proteomes" id="UP000291269"/>
    </source>
</evidence>
<keyword evidence="2" id="KW-1185">Reference proteome</keyword>
<reference evidence="1 2" key="1">
    <citation type="journal article" date="2019" name="Gut">
        <title>Antibiotics-induced monodominance of a novel gut bacterial order.</title>
        <authorList>
            <person name="Hildebrand F."/>
            <person name="Moitinho-Silva L."/>
            <person name="Blasche S."/>
            <person name="Jahn M.T."/>
            <person name="Gossmann T.I."/>
            <person name="Heuerta-Cepas J."/>
            <person name="Hercog R."/>
            <person name="Luetge M."/>
            <person name="Bahram M."/>
            <person name="Pryszlak A."/>
            <person name="Alves R.J."/>
            <person name="Waszak S.M."/>
            <person name="Zhu A."/>
            <person name="Ye L."/>
            <person name="Costea P.I."/>
            <person name="Aalvink S."/>
            <person name="Belzer C."/>
            <person name="Forslund S.K."/>
            <person name="Sunagawa S."/>
            <person name="Hentschel U."/>
            <person name="Merten C."/>
            <person name="Patil K.R."/>
            <person name="Benes V."/>
            <person name="Bork P."/>
        </authorList>
    </citation>
    <scope>NUCLEOTIDE SEQUENCE [LARGE SCALE GENOMIC DNA]</scope>
    <source>
        <strain evidence="1 2">HDS1380</strain>
    </source>
</reference>
<dbReference type="PANTHER" id="PTHR39450:SF1">
    <property type="entry name" value="DUF1667 DOMAIN-CONTAINING PROTEIN"/>
    <property type="match status" value="1"/>
</dbReference>
<name>A0A4Q2KAT5_9FIRM</name>
<dbReference type="EMBL" id="SDOZ01000002">
    <property type="protein sequence ID" value="RXZ61010.1"/>
    <property type="molecule type" value="Genomic_DNA"/>
</dbReference>
<protein>
    <submittedName>
        <fullName evidence="1">DUF1667 domain-containing protein</fullName>
    </submittedName>
</protein>
<dbReference type="PANTHER" id="PTHR39450">
    <property type="entry name" value="MOLYBDOPTERIN OXIDOREDUCTASE, 4FE-4S CLUSTER-BINDING SUBUNIT"/>
    <property type="match status" value="1"/>
</dbReference>
<dbReference type="InterPro" id="IPR012460">
    <property type="entry name" value="DUF1667"/>
</dbReference>
<accession>A0A4Q2KAT5</accession>
<dbReference type="InterPro" id="IPR036593">
    <property type="entry name" value="CPE0013-like_sf"/>
</dbReference>